<evidence type="ECO:0000313" key="8">
    <source>
        <dbReference type="Proteomes" id="UP000016023"/>
    </source>
</evidence>
<sequence length="409" mass="45581">MIIKCPECGHQVSDKAPVCPSCGVEIAGHLIKCSNCGELYFKSEETCPNCHSTEQFHNVGSQNSGSEDVEESEVQYQPSPIEEFVSREDEQDDYEPEMLNSYAQQADMEEIPESEAEPAEQQNKNHVQLLVSFIIALAICGVLFYFYKQKDGDTTEPEAFEYTMKNASPGILEQFLEDYPDAPAAHTKAVKIQLAAMKQKNDERRKILQSTSRAEIIAFLKSNPSSEYKHELETKLDEMDWAEAVKGNSEESFLAYKQRQPNGTHNGEADEKLKVLLVHTASQADKTKAVEAVRKLLRGINTKNGAQIAEAVAPSFNFLGSAGATAASVEKYSRDKLYQADVKTVNWFLGEGADVTTEKNDDGTAEQHLNIPARLEINRQGGLSRKNYQIKAVVRNGKIVSINWTMRSK</sequence>
<evidence type="ECO:0000256" key="3">
    <source>
        <dbReference type="PROSITE-ProRule" id="PRU00433"/>
    </source>
</evidence>
<dbReference type="AlphaFoldDB" id="H1PZW0"/>
<keyword evidence="5" id="KW-0472">Membrane</keyword>
<evidence type="ECO:0000313" key="7">
    <source>
        <dbReference type="EMBL" id="EHO74640.1"/>
    </source>
</evidence>
<protein>
    <recommendedName>
        <fullName evidence="6">Cytochrome c domain-containing protein</fullName>
    </recommendedName>
</protein>
<name>H1PZW0_9BACT</name>
<evidence type="ECO:0000256" key="1">
    <source>
        <dbReference type="ARBA" id="ARBA00022723"/>
    </source>
</evidence>
<feature type="region of interest" description="Disordered" evidence="4">
    <location>
        <begin position="58"/>
        <end position="94"/>
    </location>
</feature>
<accession>H1PZW0</accession>
<evidence type="ECO:0000256" key="2">
    <source>
        <dbReference type="ARBA" id="ARBA00023004"/>
    </source>
</evidence>
<keyword evidence="3" id="KW-0349">Heme</keyword>
<dbReference type="GO" id="GO:0020037">
    <property type="term" value="F:heme binding"/>
    <property type="evidence" value="ECO:0007669"/>
    <property type="project" value="InterPro"/>
</dbReference>
<dbReference type="PROSITE" id="PS51007">
    <property type="entry name" value="CYTC"/>
    <property type="match status" value="1"/>
</dbReference>
<reference evidence="7 8" key="1">
    <citation type="submission" date="2011-12" db="EMBL/GenBank/DDBJ databases">
        <title>The Genome Sequence of Prevotella micans F0438.</title>
        <authorList>
            <consortium name="The Broad Institute Genome Sequencing Platform"/>
            <person name="Earl A."/>
            <person name="Ward D."/>
            <person name="Feldgarden M."/>
            <person name="Gevers D."/>
            <person name="Izard J."/>
            <person name="Baranova O.V."/>
            <person name="Blanton J.M."/>
            <person name="Wade W.G."/>
            <person name="Dewhirst F.E."/>
            <person name="Young S.K."/>
            <person name="Zeng Q."/>
            <person name="Gargeya S."/>
            <person name="Fitzgerald M."/>
            <person name="Haas B."/>
            <person name="Abouelleil A."/>
            <person name="Alvarado L."/>
            <person name="Arachchi H.M."/>
            <person name="Berlin A."/>
            <person name="Chapman S.B."/>
            <person name="Gearin G."/>
            <person name="Goldberg J."/>
            <person name="Griggs A."/>
            <person name="Gujja S."/>
            <person name="Hansen M."/>
            <person name="Heiman D."/>
            <person name="Howarth C."/>
            <person name="Larimer J."/>
            <person name="Lui A."/>
            <person name="MacDonald P.J.P."/>
            <person name="McCowen C."/>
            <person name="Montmayeur A."/>
            <person name="Murphy C."/>
            <person name="Neiman D."/>
            <person name="Pearson M."/>
            <person name="Priest M."/>
            <person name="Roberts A."/>
            <person name="Saif S."/>
            <person name="Shea T."/>
            <person name="Sisk P."/>
            <person name="Stolte C."/>
            <person name="Sykes S."/>
            <person name="Wortman J."/>
            <person name="Nusbaum C."/>
            <person name="Birren B."/>
        </authorList>
    </citation>
    <scope>NUCLEOTIDE SEQUENCE [LARGE SCALE GENOMIC DNA]</scope>
    <source>
        <strain evidence="7 8">F0438</strain>
    </source>
</reference>
<evidence type="ECO:0000259" key="6">
    <source>
        <dbReference type="PROSITE" id="PS51007"/>
    </source>
</evidence>
<feature type="transmembrane region" description="Helical" evidence="5">
    <location>
        <begin position="129"/>
        <end position="147"/>
    </location>
</feature>
<dbReference type="PATRIC" id="fig|883158.3.peg.209"/>
<keyword evidence="5" id="KW-0812">Transmembrane</keyword>
<evidence type="ECO:0000256" key="5">
    <source>
        <dbReference type="SAM" id="Phobius"/>
    </source>
</evidence>
<dbReference type="EMBL" id="AGWK01000005">
    <property type="protein sequence ID" value="EHO74640.1"/>
    <property type="molecule type" value="Genomic_DNA"/>
</dbReference>
<feature type="domain" description="Cytochrome c" evidence="6">
    <location>
        <begin position="32"/>
        <end position="138"/>
    </location>
</feature>
<dbReference type="InterPro" id="IPR009056">
    <property type="entry name" value="Cyt_c-like_dom"/>
</dbReference>
<dbReference type="RefSeq" id="WP_006951126.1">
    <property type="nucleotide sequence ID" value="NZ_JH594521.1"/>
</dbReference>
<dbReference type="GO" id="GO:0009055">
    <property type="term" value="F:electron transfer activity"/>
    <property type="evidence" value="ECO:0007669"/>
    <property type="project" value="InterPro"/>
</dbReference>
<keyword evidence="8" id="KW-1185">Reference proteome</keyword>
<organism evidence="7 8">
    <name type="scientific">Prevotella micans F0438</name>
    <dbReference type="NCBI Taxonomy" id="883158"/>
    <lineage>
        <taxon>Bacteria</taxon>
        <taxon>Pseudomonadati</taxon>
        <taxon>Bacteroidota</taxon>
        <taxon>Bacteroidia</taxon>
        <taxon>Bacteroidales</taxon>
        <taxon>Prevotellaceae</taxon>
        <taxon>Prevotella</taxon>
    </lineage>
</organism>
<gene>
    <name evidence="7" type="ORF">HMPREF9140_00198</name>
</gene>
<dbReference type="HOGENOM" id="CLU_056169_0_0_10"/>
<dbReference type="Proteomes" id="UP000016023">
    <property type="component" value="Unassembled WGS sequence"/>
</dbReference>
<dbReference type="Pfam" id="PF12773">
    <property type="entry name" value="DZR"/>
    <property type="match status" value="1"/>
</dbReference>
<dbReference type="InterPro" id="IPR025874">
    <property type="entry name" value="DZR"/>
</dbReference>
<comment type="caution">
    <text evidence="7">The sequence shown here is derived from an EMBL/GenBank/DDBJ whole genome shotgun (WGS) entry which is preliminary data.</text>
</comment>
<keyword evidence="5" id="KW-1133">Transmembrane helix</keyword>
<proteinExistence type="predicted"/>
<keyword evidence="2 3" id="KW-0408">Iron</keyword>
<dbReference type="GO" id="GO:0046872">
    <property type="term" value="F:metal ion binding"/>
    <property type="evidence" value="ECO:0007669"/>
    <property type="project" value="UniProtKB-KW"/>
</dbReference>
<evidence type="ECO:0000256" key="4">
    <source>
        <dbReference type="SAM" id="MobiDB-lite"/>
    </source>
</evidence>
<keyword evidence="1 3" id="KW-0479">Metal-binding</keyword>